<sequence length="45" mass="5608">MKFRSSADRVVCHMLTSYINCFFLQLFERMFERIKFRVRFQKPSL</sequence>
<reference evidence="2" key="2">
    <citation type="journal article" date="2015" name="Fish Shellfish Immunol.">
        <title>Early steps in the European eel (Anguilla anguilla)-Vibrio vulnificus interaction in the gills: Role of the RtxA13 toxin.</title>
        <authorList>
            <person name="Callol A."/>
            <person name="Pajuelo D."/>
            <person name="Ebbesson L."/>
            <person name="Teles M."/>
            <person name="MacKenzie S."/>
            <person name="Amaro C."/>
        </authorList>
    </citation>
    <scope>NUCLEOTIDE SEQUENCE</scope>
</reference>
<reference evidence="2" key="1">
    <citation type="submission" date="2014-11" db="EMBL/GenBank/DDBJ databases">
        <authorList>
            <person name="Amaro Gonzalez C."/>
        </authorList>
    </citation>
    <scope>NUCLEOTIDE SEQUENCE</scope>
</reference>
<proteinExistence type="predicted"/>
<feature type="transmembrane region" description="Helical" evidence="1">
    <location>
        <begin position="6"/>
        <end position="27"/>
    </location>
</feature>
<name>A0A0E9VKL1_ANGAN</name>
<organism evidence="2">
    <name type="scientific">Anguilla anguilla</name>
    <name type="common">European freshwater eel</name>
    <name type="synonym">Muraena anguilla</name>
    <dbReference type="NCBI Taxonomy" id="7936"/>
    <lineage>
        <taxon>Eukaryota</taxon>
        <taxon>Metazoa</taxon>
        <taxon>Chordata</taxon>
        <taxon>Craniata</taxon>
        <taxon>Vertebrata</taxon>
        <taxon>Euteleostomi</taxon>
        <taxon>Actinopterygii</taxon>
        <taxon>Neopterygii</taxon>
        <taxon>Teleostei</taxon>
        <taxon>Anguilliformes</taxon>
        <taxon>Anguillidae</taxon>
        <taxon>Anguilla</taxon>
    </lineage>
</organism>
<keyword evidence="1" id="KW-0812">Transmembrane</keyword>
<accession>A0A0E9VKL1</accession>
<protein>
    <submittedName>
        <fullName evidence="2">Uncharacterized protein</fullName>
    </submittedName>
</protein>
<keyword evidence="1" id="KW-1133">Transmembrane helix</keyword>
<dbReference type="AlphaFoldDB" id="A0A0E9VKL1"/>
<dbReference type="EMBL" id="GBXM01030839">
    <property type="protein sequence ID" value="JAH77738.1"/>
    <property type="molecule type" value="Transcribed_RNA"/>
</dbReference>
<evidence type="ECO:0000256" key="1">
    <source>
        <dbReference type="SAM" id="Phobius"/>
    </source>
</evidence>
<keyword evidence="1" id="KW-0472">Membrane</keyword>
<evidence type="ECO:0000313" key="2">
    <source>
        <dbReference type="EMBL" id="JAH77738.1"/>
    </source>
</evidence>